<name>A0AA37TYP5_9GAMM</name>
<gene>
    <name evidence="2" type="ORF">GCM10007894_17180</name>
</gene>
<organism evidence="2 3">
    <name type="scientific">Paraferrimonas haliotis</name>
    <dbReference type="NCBI Taxonomy" id="2013866"/>
    <lineage>
        <taxon>Bacteria</taxon>
        <taxon>Pseudomonadati</taxon>
        <taxon>Pseudomonadota</taxon>
        <taxon>Gammaproteobacteria</taxon>
        <taxon>Alteromonadales</taxon>
        <taxon>Ferrimonadaceae</taxon>
        <taxon>Paraferrimonas</taxon>
    </lineage>
</organism>
<dbReference type="RefSeq" id="WP_095500520.1">
    <property type="nucleotide sequence ID" value="NZ_BSPO01000003.1"/>
</dbReference>
<keyword evidence="3" id="KW-1185">Reference proteome</keyword>
<evidence type="ECO:0000256" key="1">
    <source>
        <dbReference type="SAM" id="Coils"/>
    </source>
</evidence>
<evidence type="ECO:0000313" key="3">
    <source>
        <dbReference type="Proteomes" id="UP001157439"/>
    </source>
</evidence>
<accession>A0AA37TYP5</accession>
<dbReference type="AlphaFoldDB" id="A0AA37TYP5"/>
<keyword evidence="1" id="KW-0175">Coiled coil</keyword>
<feature type="coiled-coil region" evidence="1">
    <location>
        <begin position="103"/>
        <end position="130"/>
    </location>
</feature>
<proteinExistence type="predicted"/>
<dbReference type="EMBL" id="BSPO01000003">
    <property type="protein sequence ID" value="GLS83741.1"/>
    <property type="molecule type" value="Genomic_DNA"/>
</dbReference>
<evidence type="ECO:0000313" key="2">
    <source>
        <dbReference type="EMBL" id="GLS83741.1"/>
    </source>
</evidence>
<protein>
    <submittedName>
        <fullName evidence="2">Uncharacterized protein</fullName>
    </submittedName>
</protein>
<comment type="caution">
    <text evidence="2">The sequence shown here is derived from an EMBL/GenBank/DDBJ whole genome shotgun (WGS) entry which is preliminary data.</text>
</comment>
<dbReference type="Proteomes" id="UP001157439">
    <property type="component" value="Unassembled WGS sequence"/>
</dbReference>
<sequence length="206" mass="23506">MDRTHIRVKALKDSKAQLVAERATNIKALLKQCEGTEFANVSVLSNHLSQMYLIEHSDVINPATLRRNKVYRPLLDNFLKGKKKILNDNALMQEQVLLSGLEIADLKRENRQLLERLAEAYSATKQLELKNLEMRSHGHNEAGANPDVESLLLALYKVVSQVEYFTLHKDKITNDAEFSEDQAIVLTKDECPPFFDWMQSQGKEAI</sequence>
<reference evidence="2 3" key="1">
    <citation type="journal article" date="2014" name="Int. J. Syst. Evol. Microbiol.">
        <title>Complete genome sequence of Corynebacterium casei LMG S-19264T (=DSM 44701T), isolated from a smear-ripened cheese.</title>
        <authorList>
            <consortium name="US DOE Joint Genome Institute (JGI-PGF)"/>
            <person name="Walter F."/>
            <person name="Albersmeier A."/>
            <person name="Kalinowski J."/>
            <person name="Ruckert C."/>
        </authorList>
    </citation>
    <scope>NUCLEOTIDE SEQUENCE [LARGE SCALE GENOMIC DNA]</scope>
    <source>
        <strain evidence="2 3">NBRC 112785</strain>
    </source>
</reference>